<accession>A0AAJ0CHG4</accession>
<reference evidence="1" key="1">
    <citation type="submission" date="2023-06" db="EMBL/GenBank/DDBJ databases">
        <title>Conoideocrella luteorostrata (Hypocreales: Clavicipitaceae), a potential biocontrol fungus for elongate hemlock scale in United States Christmas tree production areas.</title>
        <authorList>
            <person name="Barrett H."/>
            <person name="Lovett B."/>
            <person name="Macias A.M."/>
            <person name="Stajich J.E."/>
            <person name="Kasson M.T."/>
        </authorList>
    </citation>
    <scope>NUCLEOTIDE SEQUENCE</scope>
    <source>
        <strain evidence="1">ARSEF 14590</strain>
    </source>
</reference>
<keyword evidence="2" id="KW-1185">Reference proteome</keyword>
<sequence>MTTQPTQRSSSKEFWREAAFCKRMPQGPEDWDQGRVTSEQAVNDLSRALTVRTIAPTSSWEDIFQAHASLTRSVSEEDAEFMKILSIAIGDVAVSNSEMQLKIHGISLAQHKELVAIVNDGIRSCFRQTCPSHKLSDKTIKQYRRGVRIGNQLIYSLCSALGPRAYELPLHVKHSLTTFVSLTKESLLYFKEVEPAMYRPTSSWDSSALSLPNMVYESIGRRLR</sequence>
<evidence type="ECO:0000313" key="1">
    <source>
        <dbReference type="EMBL" id="KAK2590751.1"/>
    </source>
</evidence>
<dbReference type="Proteomes" id="UP001251528">
    <property type="component" value="Unassembled WGS sequence"/>
</dbReference>
<protein>
    <submittedName>
        <fullName evidence="1">Uncharacterized protein</fullName>
    </submittedName>
</protein>
<proteinExistence type="predicted"/>
<dbReference type="EMBL" id="JASWJB010000401">
    <property type="protein sequence ID" value="KAK2590751.1"/>
    <property type="molecule type" value="Genomic_DNA"/>
</dbReference>
<gene>
    <name evidence="1" type="ORF">QQS21_011563</name>
</gene>
<organism evidence="1 2">
    <name type="scientific">Conoideocrella luteorostrata</name>
    <dbReference type="NCBI Taxonomy" id="1105319"/>
    <lineage>
        <taxon>Eukaryota</taxon>
        <taxon>Fungi</taxon>
        <taxon>Dikarya</taxon>
        <taxon>Ascomycota</taxon>
        <taxon>Pezizomycotina</taxon>
        <taxon>Sordariomycetes</taxon>
        <taxon>Hypocreomycetidae</taxon>
        <taxon>Hypocreales</taxon>
        <taxon>Clavicipitaceae</taxon>
        <taxon>Conoideocrella</taxon>
    </lineage>
</organism>
<comment type="caution">
    <text evidence="1">The sequence shown here is derived from an EMBL/GenBank/DDBJ whole genome shotgun (WGS) entry which is preliminary data.</text>
</comment>
<name>A0AAJ0CHG4_9HYPO</name>
<dbReference type="AlphaFoldDB" id="A0AAJ0CHG4"/>
<evidence type="ECO:0000313" key="2">
    <source>
        <dbReference type="Proteomes" id="UP001251528"/>
    </source>
</evidence>